<evidence type="ECO:0000256" key="1">
    <source>
        <dbReference type="SAM" id="MobiDB-lite"/>
    </source>
</evidence>
<dbReference type="STRING" id="1578165.BKG68_08290"/>
<dbReference type="EMBL" id="MVII01000035">
    <property type="protein sequence ID" value="ORB50596.1"/>
    <property type="molecule type" value="Genomic_DNA"/>
</dbReference>
<comment type="caution">
    <text evidence="2">The sequence shown here is derived from an EMBL/GenBank/DDBJ whole genome shotgun (WGS) entry which is preliminary data.</text>
</comment>
<gene>
    <name evidence="2" type="ORF">BST43_21910</name>
</gene>
<reference evidence="2 3" key="1">
    <citation type="submission" date="2016-12" db="EMBL/GenBank/DDBJ databases">
        <title>The new phylogeny of genus Mycobacterium.</title>
        <authorList>
            <person name="Tortoli E."/>
            <person name="Trovato A."/>
            <person name="Cirillo D.M."/>
        </authorList>
    </citation>
    <scope>NUCLEOTIDE SEQUENCE [LARGE SCALE GENOMIC DNA]</scope>
    <source>
        <strain evidence="2 3">CCUG 66554</strain>
    </source>
</reference>
<dbReference type="Proteomes" id="UP000192434">
    <property type="component" value="Unassembled WGS sequence"/>
</dbReference>
<sequence length="167" mass="18522">MLADQQKALHEKDPLYDLPGTPRPTTRNDIRVKERQWGHYLDADHRELLQVSDGLHAFCGFEDLFSLAESAPGSKNWEGMKAYIEGASLGPEYFGAHSFDQLRPAFGDPDYYGVTVTVSHSYFSDEPGVVYELAGDGPNGIGTYPTLMDAVRACAERHAKELRNVAT</sequence>
<feature type="region of interest" description="Disordered" evidence="1">
    <location>
        <begin position="1"/>
        <end position="28"/>
    </location>
</feature>
<evidence type="ECO:0000313" key="2">
    <source>
        <dbReference type="EMBL" id="ORB50596.1"/>
    </source>
</evidence>
<dbReference type="AlphaFoldDB" id="A0A1X0IR97"/>
<proteinExistence type="predicted"/>
<name>A0A1X0IR97_9MYCO</name>
<evidence type="ECO:0000313" key="3">
    <source>
        <dbReference type="Proteomes" id="UP000192434"/>
    </source>
</evidence>
<protein>
    <recommendedName>
        <fullName evidence="4">SMI1/KNR4 family protein</fullName>
    </recommendedName>
</protein>
<evidence type="ECO:0008006" key="4">
    <source>
        <dbReference type="Google" id="ProtNLM"/>
    </source>
</evidence>
<accession>A0A1X0IR97</accession>
<organism evidence="2 3">
    <name type="scientific">Mycobacteroides saopaulense</name>
    <dbReference type="NCBI Taxonomy" id="1578165"/>
    <lineage>
        <taxon>Bacteria</taxon>
        <taxon>Bacillati</taxon>
        <taxon>Actinomycetota</taxon>
        <taxon>Actinomycetes</taxon>
        <taxon>Mycobacteriales</taxon>
        <taxon>Mycobacteriaceae</taxon>
        <taxon>Mycobacteroides</taxon>
    </lineage>
</organism>